<accession>A0A239GII2</accession>
<evidence type="ECO:0000259" key="5">
    <source>
        <dbReference type="PROSITE" id="PS01124"/>
    </source>
</evidence>
<dbReference type="InterPro" id="IPR009057">
    <property type="entry name" value="Homeodomain-like_sf"/>
</dbReference>
<dbReference type="InterPro" id="IPR018062">
    <property type="entry name" value="HTH_AraC-typ_CS"/>
</dbReference>
<dbReference type="SMART" id="SM00342">
    <property type="entry name" value="HTH_ARAC"/>
    <property type="match status" value="1"/>
</dbReference>
<evidence type="ECO:0000256" key="2">
    <source>
        <dbReference type="ARBA" id="ARBA00023125"/>
    </source>
</evidence>
<dbReference type="GO" id="GO:0003700">
    <property type="term" value="F:DNA-binding transcription factor activity"/>
    <property type="evidence" value="ECO:0007669"/>
    <property type="project" value="InterPro"/>
</dbReference>
<dbReference type="Proteomes" id="UP000198318">
    <property type="component" value="Unassembled WGS sequence"/>
</dbReference>
<dbReference type="PANTHER" id="PTHR46796">
    <property type="entry name" value="HTH-TYPE TRANSCRIPTIONAL ACTIVATOR RHAS-RELATED"/>
    <property type="match status" value="1"/>
</dbReference>
<dbReference type="PROSITE" id="PS01124">
    <property type="entry name" value="HTH_ARAC_FAMILY_2"/>
    <property type="match status" value="1"/>
</dbReference>
<keyword evidence="7" id="KW-1185">Reference proteome</keyword>
<keyword evidence="2 6" id="KW-0238">DNA-binding</keyword>
<dbReference type="InterPro" id="IPR018060">
    <property type="entry name" value="HTH_AraC"/>
</dbReference>
<dbReference type="EMBL" id="FZOR01000007">
    <property type="protein sequence ID" value="SNS68705.1"/>
    <property type="molecule type" value="Genomic_DNA"/>
</dbReference>
<dbReference type="InterPro" id="IPR020449">
    <property type="entry name" value="Tscrpt_reg_AraC-type_HTH"/>
</dbReference>
<dbReference type="SUPFAM" id="SSF46689">
    <property type="entry name" value="Homeodomain-like"/>
    <property type="match status" value="2"/>
</dbReference>
<dbReference type="PROSITE" id="PS00041">
    <property type="entry name" value="HTH_ARAC_FAMILY_1"/>
    <property type="match status" value="1"/>
</dbReference>
<evidence type="ECO:0000313" key="6">
    <source>
        <dbReference type="EMBL" id="SNS68705.1"/>
    </source>
</evidence>
<dbReference type="PANTHER" id="PTHR46796:SF2">
    <property type="entry name" value="TRANSCRIPTIONAL REGULATORY PROTEIN"/>
    <property type="match status" value="1"/>
</dbReference>
<dbReference type="Gene3D" id="1.10.10.60">
    <property type="entry name" value="Homeodomain-like"/>
    <property type="match status" value="2"/>
</dbReference>
<keyword evidence="3" id="KW-0804">Transcription</keyword>
<organism evidence="6 7">
    <name type="scientific">Actinomadura meyerae</name>
    <dbReference type="NCBI Taxonomy" id="240840"/>
    <lineage>
        <taxon>Bacteria</taxon>
        <taxon>Bacillati</taxon>
        <taxon>Actinomycetota</taxon>
        <taxon>Actinomycetes</taxon>
        <taxon>Streptosporangiales</taxon>
        <taxon>Thermomonosporaceae</taxon>
        <taxon>Actinomadura</taxon>
    </lineage>
</organism>
<keyword evidence="1" id="KW-0805">Transcription regulation</keyword>
<dbReference type="Pfam" id="PF12833">
    <property type="entry name" value="HTH_18"/>
    <property type="match status" value="1"/>
</dbReference>
<gene>
    <name evidence="6" type="ORF">SAMN05443665_1007210</name>
</gene>
<reference evidence="6 7" key="1">
    <citation type="submission" date="2017-06" db="EMBL/GenBank/DDBJ databases">
        <authorList>
            <person name="Kim H.J."/>
            <person name="Triplett B.A."/>
        </authorList>
    </citation>
    <scope>NUCLEOTIDE SEQUENCE [LARGE SCALE GENOMIC DNA]</scope>
    <source>
        <strain evidence="6 7">DSM 44715</strain>
    </source>
</reference>
<proteinExistence type="predicted"/>
<evidence type="ECO:0000256" key="1">
    <source>
        <dbReference type="ARBA" id="ARBA00023015"/>
    </source>
</evidence>
<evidence type="ECO:0000256" key="4">
    <source>
        <dbReference type="SAM" id="MobiDB-lite"/>
    </source>
</evidence>
<dbReference type="AlphaFoldDB" id="A0A239GII2"/>
<dbReference type="InterPro" id="IPR050204">
    <property type="entry name" value="AraC_XylS_family_regulators"/>
</dbReference>
<feature type="region of interest" description="Disordered" evidence="4">
    <location>
        <begin position="110"/>
        <end position="132"/>
    </location>
</feature>
<sequence length="253" mass="27039">MEHLVRRAVETIYQRHGEPLYLDELAEDAMVSKFHFLRLFSRVTGVTPGRFLGAVRLQEAKRLLLTSSLNVADISAQVGYSSTGTFTRRFTRSVGLSPTEYRRLTRQGWSVPSTARAAGRPRSAGPGQGAVVTGRTRAEGELHSQIYVGVFESAILQGPAASWCVIGHGEPFTLAGVPAGTWYVHAVANSSHAPIAPPLDQAADPPILGATVGPVTLNAGSTSRIDLTMRPLGWARPPILLALPSLEPLATVA</sequence>
<feature type="compositionally biased region" description="Low complexity" evidence="4">
    <location>
        <begin position="112"/>
        <end position="125"/>
    </location>
</feature>
<protein>
    <submittedName>
        <fullName evidence="6">AraC-type DNA-binding protein</fullName>
    </submittedName>
</protein>
<evidence type="ECO:0000313" key="7">
    <source>
        <dbReference type="Proteomes" id="UP000198318"/>
    </source>
</evidence>
<dbReference type="GO" id="GO:0043565">
    <property type="term" value="F:sequence-specific DNA binding"/>
    <property type="evidence" value="ECO:0007669"/>
    <property type="project" value="InterPro"/>
</dbReference>
<name>A0A239GII2_9ACTN</name>
<dbReference type="PRINTS" id="PR00032">
    <property type="entry name" value="HTHARAC"/>
</dbReference>
<evidence type="ECO:0000256" key="3">
    <source>
        <dbReference type="ARBA" id="ARBA00023163"/>
    </source>
</evidence>
<feature type="domain" description="HTH araC/xylS-type" evidence="5">
    <location>
        <begin position="6"/>
        <end position="104"/>
    </location>
</feature>